<dbReference type="InterPro" id="IPR010879">
    <property type="entry name" value="DUF1508"/>
</dbReference>
<evidence type="ECO:0000313" key="3">
    <source>
        <dbReference type="EMBL" id="NYT27855.1"/>
    </source>
</evidence>
<dbReference type="Proteomes" id="UP000568751">
    <property type="component" value="Unassembled WGS sequence"/>
</dbReference>
<proteinExistence type="inferred from homology"/>
<comment type="similarity">
    <text evidence="1">Belongs to the UPF0339 family. Duplicated subfamily.</text>
</comment>
<organism evidence="3 4">
    <name type="scientific">Candidatus Thiodubiliella endoseptemdiera</name>
    <dbReference type="NCBI Taxonomy" id="2738886"/>
    <lineage>
        <taxon>Bacteria</taxon>
        <taxon>Pseudomonadati</taxon>
        <taxon>Pseudomonadota</taxon>
        <taxon>Gammaproteobacteria</taxon>
        <taxon>Candidatus Pseudothioglobaceae</taxon>
        <taxon>Candidatus Thiodubiliella</taxon>
    </lineage>
</organism>
<dbReference type="SUPFAM" id="SSF160113">
    <property type="entry name" value="YegP-like"/>
    <property type="match status" value="1"/>
</dbReference>
<dbReference type="Gene3D" id="3.30.160.160">
    <property type="entry name" value="YegP-like"/>
    <property type="match status" value="1"/>
</dbReference>
<protein>
    <submittedName>
        <fullName evidence="3">YegP family protein</fullName>
    </submittedName>
</protein>
<dbReference type="EMBL" id="JACCHT010000002">
    <property type="protein sequence ID" value="NYT27855.1"/>
    <property type="molecule type" value="Genomic_DNA"/>
</dbReference>
<evidence type="ECO:0000256" key="1">
    <source>
        <dbReference type="ARBA" id="ARBA00007576"/>
    </source>
</evidence>
<comment type="caution">
    <text evidence="3">The sequence shown here is derived from an EMBL/GenBank/DDBJ whole genome shotgun (WGS) entry which is preliminary data.</text>
</comment>
<evidence type="ECO:0000313" key="4">
    <source>
        <dbReference type="Proteomes" id="UP000568751"/>
    </source>
</evidence>
<sequence>MDLSIFKVRKDGEWYWRLKAGNNEPMAIGGQGFSSKQSILGSIENVKVEIGRAEIIFENPEDDPAYEAKTKTIQKKIHLFLQVHNFSKMDDNLKDLLKKCN</sequence>
<feature type="domain" description="DUF1508" evidence="2">
    <location>
        <begin position="10"/>
        <end position="55"/>
    </location>
</feature>
<dbReference type="AlphaFoldDB" id="A0A853F824"/>
<gene>
    <name evidence="3" type="ORF">H0A76_08145</name>
</gene>
<dbReference type="Pfam" id="PF07411">
    <property type="entry name" value="DUF1508"/>
    <property type="match status" value="1"/>
</dbReference>
<evidence type="ECO:0000259" key="2">
    <source>
        <dbReference type="Pfam" id="PF07411"/>
    </source>
</evidence>
<reference evidence="3 4" key="1">
    <citation type="submission" date="2020-05" db="EMBL/GenBank/DDBJ databases">
        <title>Horizontal transmission and recombination maintain forever young bacterial symbiont genomes.</title>
        <authorList>
            <person name="Russell S.L."/>
            <person name="Pepper-Tunick E."/>
            <person name="Svedberg J."/>
            <person name="Byrne A."/>
            <person name="Ruelas Castillo J."/>
            <person name="Vollmers C."/>
            <person name="Beinart R.A."/>
            <person name="Corbett-Detig R."/>
        </authorList>
    </citation>
    <scope>NUCLEOTIDE SEQUENCE [LARGE SCALE GENOMIC DNA]</scope>
    <source>
        <strain evidence="3">455</strain>
    </source>
</reference>
<name>A0A853F824_9GAMM</name>
<dbReference type="InterPro" id="IPR036913">
    <property type="entry name" value="YegP-like_sf"/>
</dbReference>
<accession>A0A853F824</accession>